<organism evidence="1 2">
    <name type="scientific">Massarina eburnea CBS 473.64</name>
    <dbReference type="NCBI Taxonomy" id="1395130"/>
    <lineage>
        <taxon>Eukaryota</taxon>
        <taxon>Fungi</taxon>
        <taxon>Dikarya</taxon>
        <taxon>Ascomycota</taxon>
        <taxon>Pezizomycotina</taxon>
        <taxon>Dothideomycetes</taxon>
        <taxon>Pleosporomycetidae</taxon>
        <taxon>Pleosporales</taxon>
        <taxon>Massarineae</taxon>
        <taxon>Massarinaceae</taxon>
        <taxon>Massarina</taxon>
    </lineage>
</organism>
<dbReference type="InterPro" id="IPR030476">
    <property type="entry name" value="Pentaxin_CS"/>
</dbReference>
<dbReference type="PROSITE" id="PS00289">
    <property type="entry name" value="PTX_1"/>
    <property type="match status" value="1"/>
</dbReference>
<dbReference type="Proteomes" id="UP000799753">
    <property type="component" value="Unassembled WGS sequence"/>
</dbReference>
<dbReference type="EMBL" id="MU006786">
    <property type="protein sequence ID" value="KAF2639442.1"/>
    <property type="molecule type" value="Genomic_DNA"/>
</dbReference>
<name>A0A6A6RWP5_9PLEO</name>
<evidence type="ECO:0000313" key="1">
    <source>
        <dbReference type="EMBL" id="KAF2639442.1"/>
    </source>
</evidence>
<accession>A0A6A6RWP5</accession>
<reference evidence="1" key="1">
    <citation type="journal article" date="2020" name="Stud. Mycol.">
        <title>101 Dothideomycetes genomes: a test case for predicting lifestyles and emergence of pathogens.</title>
        <authorList>
            <person name="Haridas S."/>
            <person name="Albert R."/>
            <person name="Binder M."/>
            <person name="Bloem J."/>
            <person name="Labutti K."/>
            <person name="Salamov A."/>
            <person name="Andreopoulos B."/>
            <person name="Baker S."/>
            <person name="Barry K."/>
            <person name="Bills G."/>
            <person name="Bluhm B."/>
            <person name="Cannon C."/>
            <person name="Castanera R."/>
            <person name="Culley D."/>
            <person name="Daum C."/>
            <person name="Ezra D."/>
            <person name="Gonzalez J."/>
            <person name="Henrissat B."/>
            <person name="Kuo A."/>
            <person name="Liang C."/>
            <person name="Lipzen A."/>
            <person name="Lutzoni F."/>
            <person name="Magnuson J."/>
            <person name="Mondo S."/>
            <person name="Nolan M."/>
            <person name="Ohm R."/>
            <person name="Pangilinan J."/>
            <person name="Park H.-J."/>
            <person name="Ramirez L."/>
            <person name="Alfaro M."/>
            <person name="Sun H."/>
            <person name="Tritt A."/>
            <person name="Yoshinaga Y."/>
            <person name="Zwiers L.-H."/>
            <person name="Turgeon B."/>
            <person name="Goodwin S."/>
            <person name="Spatafora J."/>
            <person name="Crous P."/>
            <person name="Grigoriev I."/>
        </authorList>
    </citation>
    <scope>NUCLEOTIDE SEQUENCE</scope>
    <source>
        <strain evidence="1">CBS 473.64</strain>
    </source>
</reference>
<keyword evidence="2" id="KW-1185">Reference proteome</keyword>
<dbReference type="AlphaFoldDB" id="A0A6A6RWP5"/>
<dbReference type="OrthoDB" id="4521980at2759"/>
<protein>
    <submittedName>
        <fullName evidence="1">Uncharacterized protein</fullName>
    </submittedName>
</protein>
<sequence length="124" mass="14203">MVKVLPLENPVTAEWGRTITHNDYNKMLKGFMPQDMDEKWMIATDTPGAQGNTVVHICRSWTSKEQYALTISAGNPNDTDAKDWGKIVKISWNDKFMGMFISEEEAKKEAVGFCKWLLRCELED</sequence>
<evidence type="ECO:0000313" key="2">
    <source>
        <dbReference type="Proteomes" id="UP000799753"/>
    </source>
</evidence>
<proteinExistence type="predicted"/>
<gene>
    <name evidence="1" type="ORF">P280DRAFT_470117</name>
</gene>